<accession>A0A317DTN4</accession>
<dbReference type="AlphaFoldDB" id="A0A317DTN4"/>
<dbReference type="EMBL" id="QGLF01000008">
    <property type="protein sequence ID" value="PWR17722.1"/>
    <property type="molecule type" value="Genomic_DNA"/>
</dbReference>
<comment type="caution">
    <text evidence="2">The sequence shown here is derived from an EMBL/GenBank/DDBJ whole genome shotgun (WGS) entry which is preliminary data.</text>
</comment>
<organism evidence="2 3">
    <name type="scientific">Zavarzinia compransoris</name>
    <dbReference type="NCBI Taxonomy" id="1264899"/>
    <lineage>
        <taxon>Bacteria</taxon>
        <taxon>Pseudomonadati</taxon>
        <taxon>Pseudomonadota</taxon>
        <taxon>Alphaproteobacteria</taxon>
        <taxon>Rhodospirillales</taxon>
        <taxon>Zavarziniaceae</taxon>
        <taxon>Zavarzinia</taxon>
    </lineage>
</organism>
<keyword evidence="1" id="KW-0812">Transmembrane</keyword>
<keyword evidence="1" id="KW-0472">Membrane</keyword>
<name>A0A317DTN4_9PROT</name>
<feature type="transmembrane region" description="Helical" evidence="1">
    <location>
        <begin position="31"/>
        <end position="55"/>
    </location>
</feature>
<dbReference type="OrthoDB" id="9852376at2"/>
<proteinExistence type="predicted"/>
<keyword evidence="1" id="KW-1133">Transmembrane helix</keyword>
<protein>
    <submittedName>
        <fullName evidence="2">Uncharacterized protein</fullName>
    </submittedName>
</protein>
<reference evidence="3" key="1">
    <citation type="submission" date="2018-05" db="EMBL/GenBank/DDBJ databases">
        <title>Zavarzinia sp. HR-AS.</title>
        <authorList>
            <person name="Lee Y."/>
            <person name="Jeon C.O."/>
        </authorList>
    </citation>
    <scope>NUCLEOTIDE SEQUENCE [LARGE SCALE GENOMIC DNA]</scope>
    <source>
        <strain evidence="3">DSM 1231</strain>
    </source>
</reference>
<sequence length="168" mass="17736">MLMTLLVAVGFALLAAFLARAMLPAPWNRYVFLLLGVPALGLTAVGFGLTIYAYATCDETVAVAHPNADGTPFMTISSLDCGDPANRSFDVTITQALNGKRVDTTILRSHGLPAPADVAEIEAGEAGGRRFRVTMTDGTSHETGLLGPKAEPDTVWSILNGEVQAFSR</sequence>
<dbReference type="Proteomes" id="UP000246077">
    <property type="component" value="Unassembled WGS sequence"/>
</dbReference>
<evidence type="ECO:0000313" key="3">
    <source>
        <dbReference type="Proteomes" id="UP000246077"/>
    </source>
</evidence>
<evidence type="ECO:0000256" key="1">
    <source>
        <dbReference type="SAM" id="Phobius"/>
    </source>
</evidence>
<dbReference type="RefSeq" id="WP_109923250.1">
    <property type="nucleotide sequence ID" value="NZ_QGLF01000008.1"/>
</dbReference>
<keyword evidence="3" id="KW-1185">Reference proteome</keyword>
<evidence type="ECO:0000313" key="2">
    <source>
        <dbReference type="EMBL" id="PWR17722.1"/>
    </source>
</evidence>
<gene>
    <name evidence="2" type="ORF">DKG75_21475</name>
</gene>